<sequence length="1244" mass="139948">MDDVDNEVLDWENEDDEQHQQPQNGRAAHQGRDDDEQLSLYEEPQAQQIPQTSSSGRISPHEDRRRNHESSQPTFTAPQRGDQYRSDRDRSRVGGSDHRDRDRDRRRSFREPSPRLTHALPPKPVEAAAVAEALAAPLKGHLSRASIGDSHSANGMSPSSPNHISLDKHESIGEWEARTSSKGDTFYYNLVTFESTWKKPASLHAVPARESGIQDGRRGRHTVSSSGFRSSPTHSDNVASQDYRPSRLEDEGSRKHPRDALSDPLTLEDRTYRPADSEEWTKAVFGDYIPKNGEETDAIIAAADPRANEPPRSPSSRYSRGRERESIAHFPEREHRDRVVSADNQSREQKSRAQDDSHRRSRNPNKESYAISEDRPAPSFTGNRRSSPPRGSMEGPRDRHPNAASRRRPSPGPPKQSYERPAATSLPLANAYRESTRDSREERPSRSREIPTGPAPQKDYAPRSTNSRRHEDEPGPEVNRATRNAWAEMAREEQREATRRADIVRVSQQANGAAGFRRPERASYPQFGEDLHPPSRVQEGFAKISLREEKSITGQGRGWDEPRWSSRDEMAVDEPTSASYERESRNTARVSPTLESGRSRPRSRERVPVEVQRVPYTLPDKYPENPLASKVPERVSRPTEPRQHRAPVIDDARALPSGPSSRVVEDAYGGRAARSSRNYDEIPAGPRRVSPPASTTPREPRRASSPKKNPPKQPARKLASGTNDIPLGKNRFDPPAVPQPPPATRQPPTGPAPNRYPAAGSNPNIAMYAGPASRYAEPPISSSRPALSERQPPTDTRQARSGFSRPVVLPPAPRDTAPHPRVPVQKRPATPPPQDYERRVSDPHFVPPHMAGRRSKDGDKERDADMRESERNRWQKDRTSRNYSPPPPPLPSVEPRQPGDGGPMSISSHLGRAHPIPQWHPPFPPTRPLEPARMDIDDNRYQRSGAPTVPINRASYDQHAYRGPSRDLPSPVDTNPPSSTATSHNDRSRSSRWDPPTHNAGVPTNPRADIESARTRVSHSPVSPTTSRKQLDEITPPRLRRPDPSPNNRRPPPILEPARAIDLATSGPIAQEARDRDTGVNREREREQHRERERRERERERERDAPRRSEPLYDREARPPSRAEPPIYETGPPRTSMIYEREPVYPRGPNPDPFEENDRNGRPQPPPSVARTGSLLDRLEPILDTSNGSHPPLRDRVSGASIPSKRDLEEMRGVDGRGEKMMVDDSYKRPRRGPRKSTGHGRRH</sequence>
<reference evidence="3 4" key="1">
    <citation type="submission" date="2020-07" db="EMBL/GenBank/DDBJ databases">
        <title>Comparative genomics of pyrophilous fungi reveals a link between fire events and developmental genes.</title>
        <authorList>
            <consortium name="DOE Joint Genome Institute"/>
            <person name="Steindorff A.S."/>
            <person name="Carver A."/>
            <person name="Calhoun S."/>
            <person name="Stillman K."/>
            <person name="Liu H."/>
            <person name="Lipzen A."/>
            <person name="Pangilinan J."/>
            <person name="Labutti K."/>
            <person name="Bruns T.D."/>
            <person name="Grigoriev I.V."/>
        </authorList>
    </citation>
    <scope>NUCLEOTIDE SEQUENCE [LARGE SCALE GENOMIC DNA]</scope>
    <source>
        <strain evidence="3 4">CBS 144469</strain>
    </source>
</reference>
<feature type="compositionally biased region" description="Basic and acidic residues" evidence="1">
    <location>
        <begin position="489"/>
        <end position="503"/>
    </location>
</feature>
<feature type="region of interest" description="Disordered" evidence="1">
    <location>
        <begin position="201"/>
        <end position="282"/>
    </location>
</feature>
<feature type="compositionally biased region" description="Basic and acidic residues" evidence="1">
    <location>
        <begin position="244"/>
        <end position="281"/>
    </location>
</feature>
<feature type="compositionally biased region" description="Polar residues" evidence="1">
    <location>
        <begin position="1018"/>
        <end position="1028"/>
    </location>
</feature>
<feature type="compositionally biased region" description="Basic and acidic residues" evidence="1">
    <location>
        <begin position="320"/>
        <end position="358"/>
    </location>
</feature>
<dbReference type="SUPFAM" id="SSF51045">
    <property type="entry name" value="WW domain"/>
    <property type="match status" value="1"/>
</dbReference>
<feature type="compositionally biased region" description="Basic and acidic residues" evidence="1">
    <location>
        <begin position="1204"/>
        <end position="1228"/>
    </location>
</feature>
<feature type="compositionally biased region" description="Basic residues" evidence="1">
    <location>
        <begin position="1229"/>
        <end position="1244"/>
    </location>
</feature>
<organism evidence="3 4">
    <name type="scientific">Ephemerocybe angulata</name>
    <dbReference type="NCBI Taxonomy" id="980116"/>
    <lineage>
        <taxon>Eukaryota</taxon>
        <taxon>Fungi</taxon>
        <taxon>Dikarya</taxon>
        <taxon>Basidiomycota</taxon>
        <taxon>Agaricomycotina</taxon>
        <taxon>Agaricomycetes</taxon>
        <taxon>Agaricomycetidae</taxon>
        <taxon>Agaricales</taxon>
        <taxon>Agaricineae</taxon>
        <taxon>Psathyrellaceae</taxon>
        <taxon>Ephemerocybe</taxon>
    </lineage>
</organism>
<dbReference type="Gene3D" id="2.20.70.10">
    <property type="match status" value="1"/>
</dbReference>
<feature type="compositionally biased region" description="Acidic residues" evidence="1">
    <location>
        <begin position="1"/>
        <end position="17"/>
    </location>
</feature>
<feature type="region of interest" description="Disordered" evidence="1">
    <location>
        <begin position="295"/>
        <end position="1244"/>
    </location>
</feature>
<evidence type="ECO:0000313" key="4">
    <source>
        <dbReference type="Proteomes" id="UP000521943"/>
    </source>
</evidence>
<comment type="caution">
    <text evidence="3">The sequence shown here is derived from an EMBL/GenBank/DDBJ whole genome shotgun (WGS) entry which is preliminary data.</text>
</comment>
<feature type="compositionally biased region" description="Polar residues" evidence="1">
    <location>
        <begin position="45"/>
        <end position="57"/>
    </location>
</feature>
<feature type="compositionally biased region" description="Basic and acidic residues" evidence="1">
    <location>
        <begin position="59"/>
        <end position="69"/>
    </location>
</feature>
<feature type="region of interest" description="Disordered" evidence="1">
    <location>
        <begin position="1"/>
        <end position="124"/>
    </location>
</feature>
<feature type="compositionally biased region" description="Basic and acidic residues" evidence="1">
    <location>
        <begin position="558"/>
        <end position="570"/>
    </location>
</feature>
<feature type="compositionally biased region" description="Pro residues" evidence="1">
    <location>
        <begin position="735"/>
        <end position="751"/>
    </location>
</feature>
<keyword evidence="4" id="KW-1185">Reference proteome</keyword>
<dbReference type="Pfam" id="PF00397">
    <property type="entry name" value="WW"/>
    <property type="match status" value="1"/>
</dbReference>
<feature type="domain" description="WW" evidence="2">
    <location>
        <begin position="175"/>
        <end position="202"/>
    </location>
</feature>
<feature type="compositionally biased region" description="Polar residues" evidence="1">
    <location>
        <begin position="780"/>
        <end position="801"/>
    </location>
</feature>
<dbReference type="InterPro" id="IPR036020">
    <property type="entry name" value="WW_dom_sf"/>
</dbReference>
<dbReference type="SMART" id="SM00456">
    <property type="entry name" value="WW"/>
    <property type="match status" value="1"/>
</dbReference>
<feature type="compositionally biased region" description="Polar residues" evidence="1">
    <location>
        <begin position="222"/>
        <end position="240"/>
    </location>
</feature>
<dbReference type="EMBL" id="JACGCI010000021">
    <property type="protein sequence ID" value="KAF6757640.1"/>
    <property type="molecule type" value="Genomic_DNA"/>
</dbReference>
<dbReference type="AlphaFoldDB" id="A0A8H6M7F2"/>
<feature type="region of interest" description="Disordered" evidence="1">
    <location>
        <begin position="144"/>
        <end position="170"/>
    </location>
</feature>
<accession>A0A8H6M7F2</accession>
<gene>
    <name evidence="3" type="ORF">DFP72DRAFT_890214</name>
</gene>
<dbReference type="InterPro" id="IPR001202">
    <property type="entry name" value="WW_dom"/>
</dbReference>
<dbReference type="PROSITE" id="PS50020">
    <property type="entry name" value="WW_DOMAIN_2"/>
    <property type="match status" value="1"/>
</dbReference>
<protein>
    <recommendedName>
        <fullName evidence="2">WW domain-containing protein</fullName>
    </recommendedName>
</protein>
<feature type="compositionally biased region" description="Polar residues" evidence="1">
    <location>
        <begin position="149"/>
        <end position="163"/>
    </location>
</feature>
<evidence type="ECO:0000313" key="3">
    <source>
        <dbReference type="EMBL" id="KAF6757640.1"/>
    </source>
</evidence>
<dbReference type="Proteomes" id="UP000521943">
    <property type="component" value="Unassembled WGS sequence"/>
</dbReference>
<feature type="compositionally biased region" description="Basic and acidic residues" evidence="1">
    <location>
        <begin position="434"/>
        <end position="449"/>
    </location>
</feature>
<feature type="compositionally biased region" description="Basic and acidic residues" evidence="1">
    <location>
        <begin position="930"/>
        <end position="941"/>
    </location>
</feature>
<dbReference type="OrthoDB" id="548295at2759"/>
<proteinExistence type="predicted"/>
<name>A0A8H6M7F2_9AGAR</name>
<evidence type="ECO:0000259" key="2">
    <source>
        <dbReference type="PROSITE" id="PS50020"/>
    </source>
</evidence>
<feature type="compositionally biased region" description="Basic and acidic residues" evidence="1">
    <location>
        <begin position="854"/>
        <end position="880"/>
    </location>
</feature>
<evidence type="ECO:0000256" key="1">
    <source>
        <dbReference type="SAM" id="MobiDB-lite"/>
    </source>
</evidence>
<dbReference type="CDD" id="cd00201">
    <property type="entry name" value="WW"/>
    <property type="match status" value="1"/>
</dbReference>
<dbReference type="PROSITE" id="PS01159">
    <property type="entry name" value="WW_DOMAIN_1"/>
    <property type="match status" value="1"/>
</dbReference>
<feature type="compositionally biased region" description="Basic and acidic residues" evidence="1">
    <location>
        <begin position="1072"/>
        <end position="1121"/>
    </location>
</feature>
<feature type="compositionally biased region" description="Basic and acidic residues" evidence="1">
    <location>
        <begin position="82"/>
        <end position="113"/>
    </location>
</feature>
<feature type="compositionally biased region" description="Pro residues" evidence="1">
    <location>
        <begin position="918"/>
        <end position="928"/>
    </location>
</feature>
<feature type="compositionally biased region" description="Polar residues" evidence="1">
    <location>
        <begin position="972"/>
        <end position="983"/>
    </location>
</feature>
<feature type="compositionally biased region" description="Basic and acidic residues" evidence="1">
    <location>
        <begin position="631"/>
        <end position="653"/>
    </location>
</feature>